<dbReference type="GeneID" id="23462540"/>
<dbReference type="EMBL" id="KP136319">
    <property type="protein sequence ID" value="AJF97623.1"/>
    <property type="molecule type" value="Genomic_DNA"/>
</dbReference>
<dbReference type="RefSeq" id="YP_009119858.1">
    <property type="nucleotide sequence ID" value="NC_026440.1"/>
</dbReference>
<sequence>MQRRPRQVARPCHAPGIGSVQVSAAVFPRRRHNQARAVHTKGCQFSRLQGLRPIIPADYAETVATRCGVELRDGAEAASFVKEVNRARLCVLGERMPHDTPLRRAIQLDCKGHTADERFSTVYDAARRNGASLGTAVSVANTVAEQIPLSQ</sequence>
<dbReference type="KEGG" id="vg:23462540"/>
<name>A0A0B5IXU9_9VIRU</name>
<dbReference type="Proteomes" id="UP000202511">
    <property type="component" value="Segment"/>
</dbReference>
<proteinExistence type="predicted"/>
<evidence type="ECO:0000313" key="2">
    <source>
        <dbReference type="Proteomes" id="UP000202511"/>
    </source>
</evidence>
<protein>
    <submittedName>
        <fullName evidence="1">Uncharacterized protein</fullName>
    </submittedName>
</protein>
<accession>A0A0B5IXU9</accession>
<evidence type="ECO:0000313" key="1">
    <source>
        <dbReference type="EMBL" id="AJF97623.1"/>
    </source>
</evidence>
<organism evidence="1 2">
    <name type="scientific">Pandoravirus inopinatum</name>
    <dbReference type="NCBI Taxonomy" id="1605721"/>
    <lineage>
        <taxon>Viruses</taxon>
        <taxon>Pandoravirus</taxon>
    </lineage>
</organism>
<reference evidence="1 2" key="1">
    <citation type="journal article" date="2015" name="Parasitol. Res.">
        <title>Viruses in close associations with free-living amoebae.</title>
        <authorList>
            <person name="Scheid P."/>
        </authorList>
    </citation>
    <scope>NUCLEOTIDE SEQUENCE [LARGE SCALE GENOMIC DNA]</scope>
    <source>
        <strain evidence="1">KlaHel</strain>
    </source>
</reference>